<evidence type="ECO:0000256" key="1">
    <source>
        <dbReference type="SAM" id="MobiDB-lite"/>
    </source>
</evidence>
<reference evidence="3" key="1">
    <citation type="journal article" date="2014" name="Science">
        <title>Ancient hybridizations among the ancestral genomes of bread wheat.</title>
        <authorList>
            <consortium name="International Wheat Genome Sequencing Consortium,"/>
            <person name="Marcussen T."/>
            <person name="Sandve S.R."/>
            <person name="Heier L."/>
            <person name="Spannagl M."/>
            <person name="Pfeifer M."/>
            <person name="Jakobsen K.S."/>
            <person name="Wulff B.B."/>
            <person name="Steuernagel B."/>
            <person name="Mayer K.F."/>
            <person name="Olsen O.A."/>
        </authorList>
    </citation>
    <scope>NUCLEOTIDE SEQUENCE [LARGE SCALE GENOMIC DNA]</scope>
    <source>
        <strain evidence="3">cv. AL8/78</strain>
    </source>
</reference>
<name>A0A453N2A4_AEGTS</name>
<keyword evidence="3" id="KW-1185">Reference proteome</keyword>
<sequence>MGHQDRRSGITGGSTKDSPYHPSSSCLLSTHWDTSFTVSPSSTSCSSCTLATRSRSSHCTRMTSSSSATPRLATHSLLERSCSF</sequence>
<reference evidence="3" key="2">
    <citation type="journal article" date="2017" name="Nat. Plants">
        <title>The Aegilops tauschii genome reveals multiple impacts of transposons.</title>
        <authorList>
            <person name="Zhao G."/>
            <person name="Zou C."/>
            <person name="Li K."/>
            <person name="Wang K."/>
            <person name="Li T."/>
            <person name="Gao L."/>
            <person name="Zhang X."/>
            <person name="Wang H."/>
            <person name="Yang Z."/>
            <person name="Liu X."/>
            <person name="Jiang W."/>
            <person name="Mao L."/>
            <person name="Kong X."/>
            <person name="Jiao Y."/>
            <person name="Jia J."/>
        </authorList>
    </citation>
    <scope>NUCLEOTIDE SEQUENCE [LARGE SCALE GENOMIC DNA]</scope>
    <source>
        <strain evidence="3">cv. AL8/78</strain>
    </source>
</reference>
<evidence type="ECO:0000313" key="3">
    <source>
        <dbReference type="Proteomes" id="UP000015105"/>
    </source>
</evidence>
<feature type="compositionally biased region" description="Polar residues" evidence="1">
    <location>
        <begin position="13"/>
        <end position="23"/>
    </location>
</feature>
<evidence type="ECO:0000313" key="2">
    <source>
        <dbReference type="EnsemblPlants" id="AET6Gv20192500.3"/>
    </source>
</evidence>
<reference evidence="2" key="5">
    <citation type="journal article" date="2021" name="G3 (Bethesda)">
        <title>Aegilops tauschii genome assembly Aet v5.0 features greater sequence contiguity and improved annotation.</title>
        <authorList>
            <person name="Wang L."/>
            <person name="Zhu T."/>
            <person name="Rodriguez J.C."/>
            <person name="Deal K.R."/>
            <person name="Dubcovsky J."/>
            <person name="McGuire P.E."/>
            <person name="Lux T."/>
            <person name="Spannagl M."/>
            <person name="Mayer K.F.X."/>
            <person name="Baldrich P."/>
            <person name="Meyers B.C."/>
            <person name="Huo N."/>
            <person name="Gu Y.Q."/>
            <person name="Zhou H."/>
            <person name="Devos K.M."/>
            <person name="Bennetzen J.L."/>
            <person name="Unver T."/>
            <person name="Budak H."/>
            <person name="Gulick P.J."/>
            <person name="Galiba G."/>
            <person name="Kalapos B."/>
            <person name="Nelson D.R."/>
            <person name="Li P."/>
            <person name="You F.M."/>
            <person name="Luo M.C."/>
            <person name="Dvorak J."/>
        </authorList>
    </citation>
    <scope>NUCLEOTIDE SEQUENCE [LARGE SCALE GENOMIC DNA]</scope>
    <source>
        <strain evidence="2">cv. AL8/78</strain>
    </source>
</reference>
<accession>A0A453N2A4</accession>
<organism evidence="2 3">
    <name type="scientific">Aegilops tauschii subsp. strangulata</name>
    <name type="common">Goatgrass</name>
    <dbReference type="NCBI Taxonomy" id="200361"/>
    <lineage>
        <taxon>Eukaryota</taxon>
        <taxon>Viridiplantae</taxon>
        <taxon>Streptophyta</taxon>
        <taxon>Embryophyta</taxon>
        <taxon>Tracheophyta</taxon>
        <taxon>Spermatophyta</taxon>
        <taxon>Magnoliopsida</taxon>
        <taxon>Liliopsida</taxon>
        <taxon>Poales</taxon>
        <taxon>Poaceae</taxon>
        <taxon>BOP clade</taxon>
        <taxon>Pooideae</taxon>
        <taxon>Triticodae</taxon>
        <taxon>Triticeae</taxon>
        <taxon>Triticinae</taxon>
        <taxon>Aegilops</taxon>
    </lineage>
</organism>
<dbReference type="Proteomes" id="UP000015105">
    <property type="component" value="Chromosome 6D"/>
</dbReference>
<proteinExistence type="predicted"/>
<dbReference type="EnsemblPlants" id="AET6Gv20192500.3">
    <property type="protein sequence ID" value="AET6Gv20192500.3"/>
    <property type="gene ID" value="AET6Gv20192500"/>
</dbReference>
<protein>
    <submittedName>
        <fullName evidence="2">Uncharacterized protein</fullName>
    </submittedName>
</protein>
<reference evidence="2" key="3">
    <citation type="journal article" date="2017" name="Nature">
        <title>Genome sequence of the progenitor of the wheat D genome Aegilops tauschii.</title>
        <authorList>
            <person name="Luo M.C."/>
            <person name="Gu Y.Q."/>
            <person name="Puiu D."/>
            <person name="Wang H."/>
            <person name="Twardziok S.O."/>
            <person name="Deal K.R."/>
            <person name="Huo N."/>
            <person name="Zhu T."/>
            <person name="Wang L."/>
            <person name="Wang Y."/>
            <person name="McGuire P.E."/>
            <person name="Liu S."/>
            <person name="Long H."/>
            <person name="Ramasamy R.K."/>
            <person name="Rodriguez J.C."/>
            <person name="Van S.L."/>
            <person name="Yuan L."/>
            <person name="Wang Z."/>
            <person name="Xia Z."/>
            <person name="Xiao L."/>
            <person name="Anderson O.D."/>
            <person name="Ouyang S."/>
            <person name="Liang Y."/>
            <person name="Zimin A.V."/>
            <person name="Pertea G."/>
            <person name="Qi P."/>
            <person name="Bennetzen J.L."/>
            <person name="Dai X."/>
            <person name="Dawson M.W."/>
            <person name="Muller H.G."/>
            <person name="Kugler K."/>
            <person name="Rivarola-Duarte L."/>
            <person name="Spannagl M."/>
            <person name="Mayer K.F.X."/>
            <person name="Lu F.H."/>
            <person name="Bevan M.W."/>
            <person name="Leroy P."/>
            <person name="Li P."/>
            <person name="You F.M."/>
            <person name="Sun Q."/>
            <person name="Liu Z."/>
            <person name="Lyons E."/>
            <person name="Wicker T."/>
            <person name="Salzberg S.L."/>
            <person name="Devos K.M."/>
            <person name="Dvorak J."/>
        </authorList>
    </citation>
    <scope>NUCLEOTIDE SEQUENCE [LARGE SCALE GENOMIC DNA]</scope>
    <source>
        <strain evidence="2">cv. AL8/78</strain>
    </source>
</reference>
<feature type="region of interest" description="Disordered" evidence="1">
    <location>
        <begin position="1"/>
        <end position="23"/>
    </location>
</feature>
<dbReference type="Gramene" id="AET6Gv20192500.3">
    <property type="protein sequence ID" value="AET6Gv20192500.3"/>
    <property type="gene ID" value="AET6Gv20192500"/>
</dbReference>
<dbReference type="AlphaFoldDB" id="A0A453N2A4"/>
<reference evidence="2" key="4">
    <citation type="submission" date="2019-03" db="UniProtKB">
        <authorList>
            <consortium name="EnsemblPlants"/>
        </authorList>
    </citation>
    <scope>IDENTIFICATION</scope>
</reference>